<comment type="caution">
    <text evidence="2">The sequence shown here is derived from an EMBL/GenBank/DDBJ whole genome shotgun (WGS) entry which is preliminary data.</text>
</comment>
<dbReference type="Pfam" id="PF24764">
    <property type="entry name" value="rva_4"/>
    <property type="match status" value="1"/>
</dbReference>
<dbReference type="PANTHER" id="PTHR46791">
    <property type="entry name" value="EXPRESSED PROTEIN"/>
    <property type="match status" value="1"/>
</dbReference>
<feature type="domain" description="Integrase core" evidence="1">
    <location>
        <begin position="125"/>
        <end position="299"/>
    </location>
</feature>
<dbReference type="PANTHER" id="PTHR46791:SF13">
    <property type="entry name" value="CLR5 DOMAIN-CONTAINING PROTEIN"/>
    <property type="match status" value="1"/>
</dbReference>
<reference evidence="2" key="1">
    <citation type="submission" date="2020-04" db="EMBL/GenBank/DDBJ databases">
        <authorList>
            <person name="Alioto T."/>
            <person name="Alioto T."/>
            <person name="Gomez Garrido J."/>
        </authorList>
    </citation>
    <scope>NUCLEOTIDE SEQUENCE</scope>
    <source>
        <strain evidence="2">A484AB</strain>
    </source>
</reference>
<dbReference type="OrthoDB" id="8423312at2759"/>
<dbReference type="InterPro" id="IPR058913">
    <property type="entry name" value="Integrase_dom_put"/>
</dbReference>
<evidence type="ECO:0000313" key="2">
    <source>
        <dbReference type="EMBL" id="CAB3986342.1"/>
    </source>
</evidence>
<accession>A0A7D9HJH3</accession>
<keyword evidence="3" id="KW-1185">Reference proteome</keyword>
<evidence type="ECO:0000259" key="1">
    <source>
        <dbReference type="Pfam" id="PF24764"/>
    </source>
</evidence>
<dbReference type="Proteomes" id="UP001152795">
    <property type="component" value="Unassembled WGS sequence"/>
</dbReference>
<evidence type="ECO:0000313" key="3">
    <source>
        <dbReference type="Proteomes" id="UP001152795"/>
    </source>
</evidence>
<gene>
    <name evidence="2" type="ORF">PACLA_8A072313</name>
</gene>
<name>A0A7D9HJH3_PARCT</name>
<proteinExistence type="predicted"/>
<sequence>MADEKELIEQYFHRGYENKIIVDLLRCQHGIQIRLSTLKRRLQDYGLNRRGLNIDENRLRQLIQSETSGPGQLRGYRAVWHSLRLCHNIHVPRKDVARILQELDPEGTLQRRSRRLQRRRYISFGPNFCWHADGYDKLKPYGFPIHGAIDGYRRKILWLELSRSNNKPEVPAKFFLECVREHSGCPMLLRTDCGTENGIMAAIQAYFRQHGNDEFAGSNSHKYGTSPSNQRIEAWWSYYRRGRSSWWIDFFKEMAATEVLDIASEFHLECLWFCFASLLQNDLDKVNNHWNTHRIRRSKIGTVPGVPDISFFLPQRSGAVECKVAVTNEQTAAMENHAQIQVIDDEMNIFQEYFHYVMDNEALPYSSDHVEARDLFEYLIAVGDPLQ</sequence>
<dbReference type="AlphaFoldDB" id="A0A7D9HJH3"/>
<protein>
    <submittedName>
        <fullName evidence="2">PREDICTED: uncharacterized protein LOC107330780</fullName>
    </submittedName>
</protein>
<dbReference type="EMBL" id="CACRXK020001003">
    <property type="protein sequence ID" value="CAB3986342.1"/>
    <property type="molecule type" value="Genomic_DNA"/>
</dbReference>
<organism evidence="2 3">
    <name type="scientific">Paramuricea clavata</name>
    <name type="common">Red gorgonian</name>
    <name type="synonym">Violescent sea-whip</name>
    <dbReference type="NCBI Taxonomy" id="317549"/>
    <lineage>
        <taxon>Eukaryota</taxon>
        <taxon>Metazoa</taxon>
        <taxon>Cnidaria</taxon>
        <taxon>Anthozoa</taxon>
        <taxon>Octocorallia</taxon>
        <taxon>Malacalcyonacea</taxon>
        <taxon>Plexauridae</taxon>
        <taxon>Paramuricea</taxon>
    </lineage>
</organism>